<gene>
    <name evidence="1" type="ORF">Y1Q_0009611</name>
</gene>
<accession>A0A151NUQ3</accession>
<keyword evidence="2" id="KW-1185">Reference proteome</keyword>
<evidence type="ECO:0000313" key="2">
    <source>
        <dbReference type="Proteomes" id="UP000050525"/>
    </source>
</evidence>
<sequence length="118" mass="13165">MGRWAWVHPQLDQEEGFWTPRTTLILPDAEDSHGRAVGDWYNCPCFEDIPIPAIKAVTAASIKAVELGFQDGISTWIAMGAELPKHLQKRMPSINSSLLTSGIVLIFTFNQKCSNWGH</sequence>
<proteinExistence type="predicted"/>
<organism evidence="1 2">
    <name type="scientific">Alligator mississippiensis</name>
    <name type="common">American alligator</name>
    <dbReference type="NCBI Taxonomy" id="8496"/>
    <lineage>
        <taxon>Eukaryota</taxon>
        <taxon>Metazoa</taxon>
        <taxon>Chordata</taxon>
        <taxon>Craniata</taxon>
        <taxon>Vertebrata</taxon>
        <taxon>Euteleostomi</taxon>
        <taxon>Archelosauria</taxon>
        <taxon>Archosauria</taxon>
        <taxon>Crocodylia</taxon>
        <taxon>Alligatoridae</taxon>
        <taxon>Alligatorinae</taxon>
        <taxon>Alligator</taxon>
    </lineage>
</organism>
<evidence type="ECO:0000313" key="1">
    <source>
        <dbReference type="EMBL" id="KYO40597.1"/>
    </source>
</evidence>
<protein>
    <submittedName>
        <fullName evidence="1">Uncharacterized protein</fullName>
    </submittedName>
</protein>
<dbReference type="AlphaFoldDB" id="A0A151NUQ3"/>
<dbReference type="EMBL" id="AKHW03001922">
    <property type="protein sequence ID" value="KYO40597.1"/>
    <property type="molecule type" value="Genomic_DNA"/>
</dbReference>
<name>A0A151NUQ3_ALLMI</name>
<comment type="caution">
    <text evidence="1">The sequence shown here is derived from an EMBL/GenBank/DDBJ whole genome shotgun (WGS) entry which is preliminary data.</text>
</comment>
<reference evidence="1 2" key="1">
    <citation type="journal article" date="2012" name="Genome Biol.">
        <title>Sequencing three crocodilian genomes to illuminate the evolution of archosaurs and amniotes.</title>
        <authorList>
            <person name="St John J.A."/>
            <person name="Braun E.L."/>
            <person name="Isberg S.R."/>
            <person name="Miles L.G."/>
            <person name="Chong A.Y."/>
            <person name="Gongora J."/>
            <person name="Dalzell P."/>
            <person name="Moran C."/>
            <person name="Bed'hom B."/>
            <person name="Abzhanov A."/>
            <person name="Burgess S.C."/>
            <person name="Cooksey A.M."/>
            <person name="Castoe T.A."/>
            <person name="Crawford N.G."/>
            <person name="Densmore L.D."/>
            <person name="Drew J.C."/>
            <person name="Edwards S.V."/>
            <person name="Faircloth B.C."/>
            <person name="Fujita M.K."/>
            <person name="Greenwold M.J."/>
            <person name="Hoffmann F.G."/>
            <person name="Howard J.M."/>
            <person name="Iguchi T."/>
            <person name="Janes D.E."/>
            <person name="Khan S.Y."/>
            <person name="Kohno S."/>
            <person name="de Koning A.J."/>
            <person name="Lance S.L."/>
            <person name="McCarthy F.M."/>
            <person name="McCormack J.E."/>
            <person name="Merchant M.E."/>
            <person name="Peterson D.G."/>
            <person name="Pollock D.D."/>
            <person name="Pourmand N."/>
            <person name="Raney B.J."/>
            <person name="Roessler K.A."/>
            <person name="Sanford J.R."/>
            <person name="Sawyer R.H."/>
            <person name="Schmidt C.J."/>
            <person name="Triplett E.W."/>
            <person name="Tuberville T.D."/>
            <person name="Venegas-Anaya M."/>
            <person name="Howard J.T."/>
            <person name="Jarvis E.D."/>
            <person name="Guillette L.J.Jr."/>
            <person name="Glenn T.C."/>
            <person name="Green R.E."/>
            <person name="Ray D.A."/>
        </authorList>
    </citation>
    <scope>NUCLEOTIDE SEQUENCE [LARGE SCALE GENOMIC DNA]</scope>
    <source>
        <strain evidence="1">KSC_2009_1</strain>
    </source>
</reference>
<dbReference type="Proteomes" id="UP000050525">
    <property type="component" value="Unassembled WGS sequence"/>
</dbReference>